<evidence type="ECO:0000313" key="3">
    <source>
        <dbReference type="EMBL" id="ABJ85274.1"/>
    </source>
</evidence>
<organism evidence="3">
    <name type="scientific">Solibacter usitatus (strain Ellin6076)</name>
    <dbReference type="NCBI Taxonomy" id="234267"/>
    <lineage>
        <taxon>Bacteria</taxon>
        <taxon>Pseudomonadati</taxon>
        <taxon>Acidobacteriota</taxon>
        <taxon>Terriglobia</taxon>
        <taxon>Bryobacterales</taxon>
        <taxon>Solibacteraceae</taxon>
        <taxon>Candidatus Solibacter</taxon>
    </lineage>
</organism>
<feature type="transmembrane region" description="Helical" evidence="2">
    <location>
        <begin position="43"/>
        <end position="65"/>
    </location>
</feature>
<protein>
    <submittedName>
        <fullName evidence="3">Uncharacterized protein</fullName>
    </submittedName>
</protein>
<keyword evidence="2" id="KW-0812">Transmembrane</keyword>
<dbReference type="InterPro" id="IPR036280">
    <property type="entry name" value="Multihaem_cyt_sf"/>
</dbReference>
<accession>Q01YJ1</accession>
<dbReference type="OrthoDB" id="9814800at2"/>
<dbReference type="STRING" id="234267.Acid_4312"/>
<dbReference type="InterPro" id="IPR051829">
    <property type="entry name" value="Multiheme_Cytochr_ET"/>
</dbReference>
<dbReference type="CDD" id="cd08168">
    <property type="entry name" value="Cytochrom_C3"/>
    <property type="match status" value="1"/>
</dbReference>
<dbReference type="eggNOG" id="COG1716">
    <property type="taxonomic scope" value="Bacteria"/>
</dbReference>
<reference evidence="3" key="1">
    <citation type="submission" date="2006-10" db="EMBL/GenBank/DDBJ databases">
        <title>Complete sequence of Solibacter usitatus Ellin6076.</title>
        <authorList>
            <consortium name="US DOE Joint Genome Institute"/>
            <person name="Copeland A."/>
            <person name="Lucas S."/>
            <person name="Lapidus A."/>
            <person name="Barry K."/>
            <person name="Detter J.C."/>
            <person name="Glavina del Rio T."/>
            <person name="Hammon N."/>
            <person name="Israni S."/>
            <person name="Dalin E."/>
            <person name="Tice H."/>
            <person name="Pitluck S."/>
            <person name="Thompson L.S."/>
            <person name="Brettin T."/>
            <person name="Bruce D."/>
            <person name="Han C."/>
            <person name="Tapia R."/>
            <person name="Gilna P."/>
            <person name="Schmutz J."/>
            <person name="Larimer F."/>
            <person name="Land M."/>
            <person name="Hauser L."/>
            <person name="Kyrpides N."/>
            <person name="Mikhailova N."/>
            <person name="Janssen P.H."/>
            <person name="Kuske C.R."/>
            <person name="Richardson P."/>
        </authorList>
    </citation>
    <scope>NUCLEOTIDE SEQUENCE</scope>
    <source>
        <strain evidence="3">Ellin6076</strain>
    </source>
</reference>
<evidence type="ECO:0000256" key="1">
    <source>
        <dbReference type="ARBA" id="ARBA00022729"/>
    </source>
</evidence>
<dbReference type="PANTHER" id="PTHR35038">
    <property type="entry name" value="DISSIMILATORY SULFITE REDUCTASE SIRA"/>
    <property type="match status" value="1"/>
</dbReference>
<dbReference type="InParanoid" id="Q01YJ1"/>
<evidence type="ECO:0000256" key="2">
    <source>
        <dbReference type="SAM" id="Phobius"/>
    </source>
</evidence>
<dbReference type="EMBL" id="CP000473">
    <property type="protein sequence ID" value="ABJ85274.1"/>
    <property type="molecule type" value="Genomic_DNA"/>
</dbReference>
<keyword evidence="2" id="KW-0472">Membrane</keyword>
<gene>
    <name evidence="3" type="ordered locus">Acid_4312</name>
</gene>
<proteinExistence type="predicted"/>
<name>Q01YJ1_SOLUE</name>
<dbReference type="Gene3D" id="3.90.10.10">
    <property type="entry name" value="Cytochrome C3"/>
    <property type="match status" value="3"/>
</dbReference>
<keyword evidence="1" id="KW-0732">Signal</keyword>
<dbReference type="KEGG" id="sus:Acid_4312"/>
<keyword evidence="2" id="KW-1133">Transmembrane helix</keyword>
<dbReference type="SUPFAM" id="SSF48695">
    <property type="entry name" value="Multiheme cytochromes"/>
    <property type="match status" value="1"/>
</dbReference>
<dbReference type="AlphaFoldDB" id="Q01YJ1"/>
<dbReference type="HOGENOM" id="CLU_564858_0_0_0"/>
<sequence length="439" mass="48448">MAKEENKPLEYQRRLRDTKGVAQRLDLSYLKRPALLALLRKRLAWVLVALAVLASIPLLLGIGGARRVVANGPLSEAHALLEKRCEVCHQETFGGVSDKACVQCHDGAAHPAKLVDTGHATAQLRCVQCHSEHRGKIRLAALSSGNCTSCHADIAAHSTGATVKNVTAFRQDKHPEFRATTLPDTRPIKLNHAAHMPAVPKTVRGMKLPMKCIDCHVPDRNSPTNQLLPVTFEQNCKNCHSRELEFDVHQVLGASIPAPHAKDATAIREFIVATYRKKLAEDPGVVRRPLGNDLTAQPSAAAWLDRVVRDSEQYLFGRKCGYCHQTGGDGQVQKVNRIAGRYVETKPEGAAWLERGEFSHRSHRAVECESCHTQARTSSRTGDVLIPAMKSCVQCHGESGTTLDECAACHLYHNRNLEKERDGHLRELIDTGAYREGKR</sequence>